<feature type="domain" description="Peptidase C1A papain C-terminal" evidence="7">
    <location>
        <begin position="127"/>
        <end position="338"/>
    </location>
</feature>
<dbReference type="InterPro" id="IPR039417">
    <property type="entry name" value="Peptidase_C1A_papain-like"/>
</dbReference>
<dbReference type="PROSITE" id="PS00639">
    <property type="entry name" value="THIOL_PROTEASE_HIS"/>
    <property type="match status" value="1"/>
</dbReference>
<dbReference type="InterPro" id="IPR038765">
    <property type="entry name" value="Papain-like_cys_pep_sf"/>
</dbReference>
<dbReference type="SMART" id="SM00645">
    <property type="entry name" value="Pept_C1"/>
    <property type="match status" value="1"/>
</dbReference>
<dbReference type="SUPFAM" id="SSF54001">
    <property type="entry name" value="Cysteine proteinases"/>
    <property type="match status" value="1"/>
</dbReference>
<dbReference type="SMART" id="SM00848">
    <property type="entry name" value="Inhibitor_I29"/>
    <property type="match status" value="1"/>
</dbReference>
<name>A0AAW1UCW0_9CUCU</name>
<dbReference type="Pfam" id="PF08246">
    <property type="entry name" value="Inhibitor_I29"/>
    <property type="match status" value="1"/>
</dbReference>
<dbReference type="InterPro" id="IPR000668">
    <property type="entry name" value="Peptidase_C1A_C"/>
</dbReference>
<keyword evidence="6" id="KW-1015">Disulfide bond</keyword>
<keyword evidence="3" id="KW-0378">Hydrolase</keyword>
<evidence type="ECO:0000256" key="1">
    <source>
        <dbReference type="ARBA" id="ARBA00008455"/>
    </source>
</evidence>
<evidence type="ECO:0000259" key="7">
    <source>
        <dbReference type="SMART" id="SM00645"/>
    </source>
</evidence>
<reference evidence="9 10" key="1">
    <citation type="submission" date="2023-03" db="EMBL/GenBank/DDBJ databases">
        <title>Genome insight into feeding habits of ladybird beetles.</title>
        <authorList>
            <person name="Li H.-S."/>
            <person name="Huang Y.-H."/>
            <person name="Pang H."/>
        </authorList>
    </citation>
    <scope>NUCLEOTIDE SEQUENCE [LARGE SCALE GENOMIC DNA]</scope>
    <source>
        <strain evidence="9">SYSU_2023b</strain>
        <tissue evidence="9">Whole body</tissue>
    </source>
</reference>
<evidence type="ECO:0000256" key="5">
    <source>
        <dbReference type="ARBA" id="ARBA00023145"/>
    </source>
</evidence>
<dbReference type="AlphaFoldDB" id="A0AAW1UCW0"/>
<dbReference type="Pfam" id="PF00112">
    <property type="entry name" value="Peptidase_C1"/>
    <property type="match status" value="1"/>
</dbReference>
<sequence length="339" mass="37694">MISKIFSDSLITMKVLAIILLSFICTVLCIQEQELLEEWNNFQVRYGKTYRSPLEARKRLAIFNDNLEEIRAHNALFDEGKTTYRKGINKLADLTHEEIKQHYKSGLLNKPLTNSGSIFKKSNSVQLPEFVDWREKGAVSEVKNQGDCGACWAFSATGALESQLRIKQNLSLSLSEQNLVDCNKADDGCHGGWPSHALDYIKQNGIEIEEDYPYEEHNGVCRSDSSKVKAKVSGYETIPEGDEDALTQAVAEKGPVSICIYASDNFDLYESGILIDPECPPGDLNHAILVVGYGRENGIDYYIGKNSWGPSYGESGYLKMARNFNNLCGVASVAVIPVL</sequence>
<accession>A0AAW1UCW0</accession>
<dbReference type="FunFam" id="3.90.70.10:FF:000006">
    <property type="entry name" value="Cathepsin S"/>
    <property type="match status" value="1"/>
</dbReference>
<keyword evidence="5" id="KW-0865">Zymogen</keyword>
<dbReference type="CDD" id="cd02248">
    <property type="entry name" value="Peptidase_C1A"/>
    <property type="match status" value="1"/>
</dbReference>
<dbReference type="InterPro" id="IPR013128">
    <property type="entry name" value="Peptidase_C1A"/>
</dbReference>
<dbReference type="PANTHER" id="PTHR12411">
    <property type="entry name" value="CYSTEINE PROTEASE FAMILY C1-RELATED"/>
    <property type="match status" value="1"/>
</dbReference>
<comment type="caution">
    <text evidence="9">The sequence shown here is derived from an EMBL/GenBank/DDBJ whole genome shotgun (WGS) entry which is preliminary data.</text>
</comment>
<evidence type="ECO:0000313" key="10">
    <source>
        <dbReference type="Proteomes" id="UP001431783"/>
    </source>
</evidence>
<feature type="domain" description="Cathepsin propeptide inhibitor" evidence="8">
    <location>
        <begin position="39"/>
        <end position="99"/>
    </location>
</feature>
<dbReference type="Proteomes" id="UP001431783">
    <property type="component" value="Unassembled WGS sequence"/>
</dbReference>
<dbReference type="EMBL" id="JARQZJ010000040">
    <property type="protein sequence ID" value="KAK9877094.1"/>
    <property type="molecule type" value="Genomic_DNA"/>
</dbReference>
<evidence type="ECO:0000259" key="8">
    <source>
        <dbReference type="SMART" id="SM00848"/>
    </source>
</evidence>
<gene>
    <name evidence="9" type="ORF">WA026_016837</name>
</gene>
<keyword evidence="2" id="KW-0645">Protease</keyword>
<dbReference type="Gene3D" id="3.90.70.10">
    <property type="entry name" value="Cysteine proteinases"/>
    <property type="match status" value="1"/>
</dbReference>
<dbReference type="PRINTS" id="PR00705">
    <property type="entry name" value="PAPAIN"/>
</dbReference>
<keyword evidence="4" id="KW-0788">Thiol protease</keyword>
<evidence type="ECO:0000256" key="3">
    <source>
        <dbReference type="ARBA" id="ARBA00022801"/>
    </source>
</evidence>
<organism evidence="9 10">
    <name type="scientific">Henosepilachna vigintioctopunctata</name>
    <dbReference type="NCBI Taxonomy" id="420089"/>
    <lineage>
        <taxon>Eukaryota</taxon>
        <taxon>Metazoa</taxon>
        <taxon>Ecdysozoa</taxon>
        <taxon>Arthropoda</taxon>
        <taxon>Hexapoda</taxon>
        <taxon>Insecta</taxon>
        <taxon>Pterygota</taxon>
        <taxon>Neoptera</taxon>
        <taxon>Endopterygota</taxon>
        <taxon>Coleoptera</taxon>
        <taxon>Polyphaga</taxon>
        <taxon>Cucujiformia</taxon>
        <taxon>Coccinelloidea</taxon>
        <taxon>Coccinellidae</taxon>
        <taxon>Epilachninae</taxon>
        <taxon>Epilachnini</taxon>
        <taxon>Henosepilachna</taxon>
    </lineage>
</organism>
<proteinExistence type="inferred from homology"/>
<dbReference type="InterPro" id="IPR013201">
    <property type="entry name" value="Prot_inhib_I29"/>
</dbReference>
<dbReference type="GO" id="GO:0006508">
    <property type="term" value="P:proteolysis"/>
    <property type="evidence" value="ECO:0007669"/>
    <property type="project" value="UniProtKB-KW"/>
</dbReference>
<protein>
    <submittedName>
        <fullName evidence="9">Uncharacterized protein</fullName>
    </submittedName>
</protein>
<comment type="similarity">
    <text evidence="1">Belongs to the peptidase C1 family.</text>
</comment>
<evidence type="ECO:0000256" key="2">
    <source>
        <dbReference type="ARBA" id="ARBA00022670"/>
    </source>
</evidence>
<dbReference type="GO" id="GO:0008234">
    <property type="term" value="F:cysteine-type peptidase activity"/>
    <property type="evidence" value="ECO:0007669"/>
    <property type="project" value="UniProtKB-KW"/>
</dbReference>
<evidence type="ECO:0000256" key="6">
    <source>
        <dbReference type="ARBA" id="ARBA00023157"/>
    </source>
</evidence>
<keyword evidence="10" id="KW-1185">Reference proteome</keyword>
<evidence type="ECO:0000256" key="4">
    <source>
        <dbReference type="ARBA" id="ARBA00022807"/>
    </source>
</evidence>
<evidence type="ECO:0000313" key="9">
    <source>
        <dbReference type="EMBL" id="KAK9877094.1"/>
    </source>
</evidence>
<dbReference type="InterPro" id="IPR000169">
    <property type="entry name" value="Pept_cys_AS"/>
</dbReference>
<dbReference type="InterPro" id="IPR025660">
    <property type="entry name" value="Pept_his_AS"/>
</dbReference>
<dbReference type="PROSITE" id="PS00139">
    <property type="entry name" value="THIOL_PROTEASE_CYS"/>
    <property type="match status" value="1"/>
</dbReference>